<reference evidence="1 2" key="1">
    <citation type="submission" date="2018-05" db="EMBL/GenBank/DDBJ databases">
        <title>Complete Genome Sequences of Extremely Thermoacidophilic, Metal-Mobilizing Type-Strain Members of the Archaeal Family Sulfolobaceae: Acidianus brierleyi DSM-1651T, Acidianus sulfidivorans DSM-18786T, Metallosphaera hakonensis DSM-7519T, and Metallosphaera prunae DSM-10039T.</title>
        <authorList>
            <person name="Counts J.A."/>
            <person name="Kelly R.M."/>
        </authorList>
    </citation>
    <scope>NUCLEOTIDE SEQUENCE [LARGE SCALE GENOMIC DNA]</scope>
    <source>
        <strain evidence="1 2">DSM 1651</strain>
    </source>
</reference>
<gene>
    <name evidence="1" type="ORF">DFR85_00965</name>
</gene>
<dbReference type="AlphaFoldDB" id="A0A2U9IBK4"/>
<dbReference type="OrthoDB" id="43856at2157"/>
<dbReference type="GeneID" id="36830683"/>
<proteinExistence type="predicted"/>
<keyword evidence="2" id="KW-1185">Reference proteome</keyword>
<dbReference type="EMBL" id="CP029289">
    <property type="protein sequence ID" value="AWR93390.1"/>
    <property type="molecule type" value="Genomic_DNA"/>
</dbReference>
<accession>A0A2U9IBK4</accession>
<dbReference type="RefSeq" id="WP_110269274.1">
    <property type="nucleotide sequence ID" value="NZ_CP029289.2"/>
</dbReference>
<evidence type="ECO:0000313" key="2">
    <source>
        <dbReference type="Proteomes" id="UP000248044"/>
    </source>
</evidence>
<evidence type="ECO:0000313" key="1">
    <source>
        <dbReference type="EMBL" id="AWR93390.1"/>
    </source>
</evidence>
<dbReference type="Proteomes" id="UP000248044">
    <property type="component" value="Chromosome"/>
</dbReference>
<organism evidence="1 2">
    <name type="scientific">Acidianus brierleyi</name>
    <dbReference type="NCBI Taxonomy" id="41673"/>
    <lineage>
        <taxon>Archaea</taxon>
        <taxon>Thermoproteota</taxon>
        <taxon>Thermoprotei</taxon>
        <taxon>Sulfolobales</taxon>
        <taxon>Sulfolobaceae</taxon>
        <taxon>Acidianus</taxon>
    </lineage>
</organism>
<dbReference type="KEGG" id="abri:DFR85_00965"/>
<sequence>MKFFKKFKKEKDVNIAIEVFSELSSSKLGRYLGYPILDLEIIEKDGEKGFIMEYLPDRAIPTVLNIEKLKEALAFEEWTLNIDLKEDHVLMKDNNAYIIDHGHTLTAWKPLYYIQQIINSKVSRFNLWSDYESFYSGVRNIKSIDFKTIEKILKETSKEILDLNFCSMYTQSVANEHIDLSLRILKYRLNILHNLFY</sequence>
<protein>
    <submittedName>
        <fullName evidence="1">Uncharacterized protein</fullName>
    </submittedName>
</protein>
<name>A0A2U9IBK4_9CREN</name>